<dbReference type="Pfam" id="PF00704">
    <property type="entry name" value="Glyco_hydro_18"/>
    <property type="match status" value="1"/>
</dbReference>
<evidence type="ECO:0000256" key="1">
    <source>
        <dbReference type="ARBA" id="ARBA00009121"/>
    </source>
</evidence>
<evidence type="ECO:0000259" key="10">
    <source>
        <dbReference type="PROSITE" id="PS51910"/>
    </source>
</evidence>
<evidence type="ECO:0000256" key="7">
    <source>
        <dbReference type="SAM" id="MobiDB-lite"/>
    </source>
</evidence>
<dbReference type="PANTHER" id="PTHR11177">
    <property type="entry name" value="CHITINASE"/>
    <property type="match status" value="1"/>
</dbReference>
<dbReference type="InterPro" id="IPR001579">
    <property type="entry name" value="Glyco_hydro_18_chit_AS"/>
</dbReference>
<evidence type="ECO:0000313" key="11">
    <source>
        <dbReference type="EMBL" id="WAR21506.1"/>
    </source>
</evidence>
<evidence type="ECO:0000256" key="5">
    <source>
        <dbReference type="ARBA" id="ARBA00023295"/>
    </source>
</evidence>
<dbReference type="InterPro" id="IPR011583">
    <property type="entry name" value="Chitinase_II/V-like_cat"/>
</dbReference>
<evidence type="ECO:0000256" key="4">
    <source>
        <dbReference type="ARBA" id="ARBA00023157"/>
    </source>
</evidence>
<dbReference type="SMART" id="SM00494">
    <property type="entry name" value="ChtBD2"/>
    <property type="match status" value="1"/>
</dbReference>
<keyword evidence="5 6" id="KW-0326">Glycosidase</keyword>
<accession>A0ABY7FQN8</accession>
<proteinExistence type="inferred from homology"/>
<reference evidence="11" key="1">
    <citation type="submission" date="2022-11" db="EMBL/GenBank/DDBJ databases">
        <title>Centuries of genome instability and evolution in soft-shell clam transmissible cancer (bioRxiv).</title>
        <authorList>
            <person name="Hart S.F.M."/>
            <person name="Yonemitsu M.A."/>
            <person name="Giersch R.M."/>
            <person name="Beal B.F."/>
            <person name="Arriagada G."/>
            <person name="Davis B.W."/>
            <person name="Ostrander E.A."/>
            <person name="Goff S.P."/>
            <person name="Metzger M.J."/>
        </authorList>
    </citation>
    <scope>NUCLEOTIDE SEQUENCE</scope>
    <source>
        <strain evidence="11">MELC-2E11</strain>
        <tissue evidence="11">Siphon/mantle</tissue>
    </source>
</reference>
<feature type="region of interest" description="Disordered" evidence="7">
    <location>
        <begin position="463"/>
        <end position="517"/>
    </location>
</feature>
<evidence type="ECO:0000256" key="3">
    <source>
        <dbReference type="ARBA" id="ARBA00022801"/>
    </source>
</evidence>
<evidence type="ECO:0000313" key="12">
    <source>
        <dbReference type="Proteomes" id="UP001164746"/>
    </source>
</evidence>
<feature type="chain" id="PRO_5045858559" evidence="8">
    <location>
        <begin position="18"/>
        <end position="573"/>
    </location>
</feature>
<evidence type="ECO:0000256" key="2">
    <source>
        <dbReference type="ARBA" id="ARBA00022669"/>
    </source>
</evidence>
<dbReference type="InterPro" id="IPR001223">
    <property type="entry name" value="Glyco_hydro18_cat"/>
</dbReference>
<comment type="similarity">
    <text evidence="1">Belongs to the glycosyl hydrolase 18 family. Chitinase class II subfamily.</text>
</comment>
<feature type="signal peptide" evidence="8">
    <location>
        <begin position="1"/>
        <end position="17"/>
    </location>
</feature>
<feature type="compositionally biased region" description="Polar residues" evidence="7">
    <location>
        <begin position="467"/>
        <end position="476"/>
    </location>
</feature>
<dbReference type="InterPro" id="IPR050314">
    <property type="entry name" value="Glycosyl_Hydrlase_18"/>
</dbReference>
<feature type="domain" description="GH18" evidence="10">
    <location>
        <begin position="20"/>
        <end position="377"/>
    </location>
</feature>
<dbReference type="InterPro" id="IPR002557">
    <property type="entry name" value="Chitin-bd_dom"/>
</dbReference>
<keyword evidence="2" id="KW-0147">Chitin-binding</keyword>
<evidence type="ECO:0000256" key="6">
    <source>
        <dbReference type="RuleBase" id="RU000489"/>
    </source>
</evidence>
<dbReference type="PANTHER" id="PTHR11177:SF317">
    <property type="entry name" value="CHITINASE 12-RELATED"/>
    <property type="match status" value="1"/>
</dbReference>
<dbReference type="SUPFAM" id="SSF54556">
    <property type="entry name" value="Chitinase insertion domain"/>
    <property type="match status" value="1"/>
</dbReference>
<keyword evidence="12" id="KW-1185">Reference proteome</keyword>
<dbReference type="InterPro" id="IPR036508">
    <property type="entry name" value="Chitin-bd_dom_sf"/>
</dbReference>
<dbReference type="Gene3D" id="2.170.140.10">
    <property type="entry name" value="Chitin binding domain"/>
    <property type="match status" value="1"/>
</dbReference>
<dbReference type="SUPFAM" id="SSF57625">
    <property type="entry name" value="Invertebrate chitin-binding proteins"/>
    <property type="match status" value="1"/>
</dbReference>
<feature type="domain" description="Chitin-binding type-2" evidence="9">
    <location>
        <begin position="414"/>
        <end position="472"/>
    </location>
</feature>
<feature type="compositionally biased region" description="Low complexity" evidence="7">
    <location>
        <begin position="397"/>
        <end position="406"/>
    </location>
</feature>
<dbReference type="InterPro" id="IPR017853">
    <property type="entry name" value="GH"/>
</dbReference>
<feature type="region of interest" description="Disordered" evidence="7">
    <location>
        <begin position="377"/>
        <end position="422"/>
    </location>
</feature>
<sequence length="573" mass="63640">MKCVIAFLAAFIMVAHGDGRKRVCYYSNWSQYRPTGGKFFPTDIDASLCTHLIYSFAKLNTSGEMDIYKDFNDLKKSNPGLKTLLAIGGWNAGSTDYSSLVAVPAKRRNFAVKAVETLVRWNFDGLDLDWEYPARRGGAAADKENFILWIKDILVEFNKHQPRLLLTAAVAAGKENIDNAYDIPEMARYLDFINLMSYDLHGGWEDVTGHNSPLYSHSGEEGDDTYLNMDWAANYWVSQGCPKEKLIVGLATYGRSFQLTNAVDWEMGAPAKGAGPQGRFTREGGFLAYFEVCAMLEAGATRRWEEEQRVPYLTLGDVWVGYDDRQSFIEKLEYIRDNDFGGAMIWNIDLDDWNSICASSGGPYPLMRLMEPVLGGYTPPDTTAAPTSTTLEPGSSTTQEVTETTTKAPTGPPSSDCSGLPEGTYFPDPSDCRNYFRCSQGRPVRSTCVESLRWNQGRLYCDWPANRPNNSNGDNESSIHNDNRANNDSGLDNSKANYTEPGDDPESDDNRLRSVSDGRMVSTCTPLTVERTCTVHMAGHTWSPASRVCGLIPDTWSVITKTGSTAEVVQMYT</sequence>
<feature type="compositionally biased region" description="Low complexity" evidence="7">
    <location>
        <begin position="378"/>
        <end position="390"/>
    </location>
</feature>
<dbReference type="Pfam" id="PF01607">
    <property type="entry name" value="CBM_14"/>
    <property type="match status" value="1"/>
</dbReference>
<dbReference type="Gene3D" id="3.10.50.10">
    <property type="match status" value="1"/>
</dbReference>
<dbReference type="SUPFAM" id="SSF51445">
    <property type="entry name" value="(Trans)glycosidases"/>
    <property type="match status" value="1"/>
</dbReference>
<evidence type="ECO:0000256" key="8">
    <source>
        <dbReference type="SAM" id="SignalP"/>
    </source>
</evidence>
<dbReference type="Proteomes" id="UP001164746">
    <property type="component" value="Chromosome 12"/>
</dbReference>
<dbReference type="InterPro" id="IPR029070">
    <property type="entry name" value="Chitinase_insertion_sf"/>
</dbReference>
<dbReference type="EMBL" id="CP111023">
    <property type="protein sequence ID" value="WAR21506.1"/>
    <property type="molecule type" value="Genomic_DNA"/>
</dbReference>
<dbReference type="SMART" id="SM00636">
    <property type="entry name" value="Glyco_18"/>
    <property type="match status" value="1"/>
</dbReference>
<keyword evidence="4" id="KW-1015">Disulfide bond</keyword>
<dbReference type="Gene3D" id="3.20.20.80">
    <property type="entry name" value="Glycosidases"/>
    <property type="match status" value="1"/>
</dbReference>
<dbReference type="PROSITE" id="PS50940">
    <property type="entry name" value="CHIT_BIND_II"/>
    <property type="match status" value="1"/>
</dbReference>
<gene>
    <name evidence="11" type="ORF">MAR_015480</name>
</gene>
<evidence type="ECO:0000259" key="9">
    <source>
        <dbReference type="PROSITE" id="PS50940"/>
    </source>
</evidence>
<name>A0ABY7FQN8_MYAAR</name>
<dbReference type="PROSITE" id="PS01095">
    <property type="entry name" value="GH18_1"/>
    <property type="match status" value="1"/>
</dbReference>
<feature type="compositionally biased region" description="Polar residues" evidence="7">
    <location>
        <begin position="486"/>
        <end position="497"/>
    </location>
</feature>
<protein>
    <submittedName>
        <fullName evidence="11">CHIA-like protein</fullName>
    </submittedName>
</protein>
<dbReference type="PROSITE" id="PS51910">
    <property type="entry name" value="GH18_2"/>
    <property type="match status" value="1"/>
</dbReference>
<dbReference type="CDD" id="cd02872">
    <property type="entry name" value="GH18_chitolectin_chitotriosidase"/>
    <property type="match status" value="1"/>
</dbReference>
<organism evidence="11 12">
    <name type="scientific">Mya arenaria</name>
    <name type="common">Soft-shell clam</name>
    <dbReference type="NCBI Taxonomy" id="6604"/>
    <lineage>
        <taxon>Eukaryota</taxon>
        <taxon>Metazoa</taxon>
        <taxon>Spiralia</taxon>
        <taxon>Lophotrochozoa</taxon>
        <taxon>Mollusca</taxon>
        <taxon>Bivalvia</taxon>
        <taxon>Autobranchia</taxon>
        <taxon>Heteroconchia</taxon>
        <taxon>Euheterodonta</taxon>
        <taxon>Imparidentia</taxon>
        <taxon>Neoheterodontei</taxon>
        <taxon>Myida</taxon>
        <taxon>Myoidea</taxon>
        <taxon>Myidae</taxon>
        <taxon>Mya</taxon>
    </lineage>
</organism>
<keyword evidence="3 6" id="KW-0378">Hydrolase</keyword>
<keyword evidence="8" id="KW-0732">Signal</keyword>